<evidence type="ECO:0000256" key="5">
    <source>
        <dbReference type="ARBA" id="ARBA00029447"/>
    </source>
</evidence>
<dbReference type="PANTHER" id="PTHR32089:SF114">
    <property type="entry name" value="METHYL-ACCEPTING CHEMOTAXIS PROTEIN MCPB"/>
    <property type="match status" value="1"/>
</dbReference>
<dbReference type="SMART" id="SM00283">
    <property type="entry name" value="MA"/>
    <property type="match status" value="1"/>
</dbReference>
<feature type="transmembrane region" description="Helical" evidence="8">
    <location>
        <begin position="60"/>
        <end position="82"/>
    </location>
</feature>
<feature type="domain" description="HAMP" evidence="10">
    <location>
        <begin position="368"/>
        <end position="420"/>
    </location>
</feature>
<evidence type="ECO:0000256" key="2">
    <source>
        <dbReference type="ARBA" id="ARBA00022475"/>
    </source>
</evidence>
<evidence type="ECO:0000313" key="11">
    <source>
        <dbReference type="EMBL" id="MFD1177023.1"/>
    </source>
</evidence>
<dbReference type="SUPFAM" id="SSF58104">
    <property type="entry name" value="Methyl-accepting chemotaxis protein (MCP) signaling domain"/>
    <property type="match status" value="1"/>
</dbReference>
<dbReference type="RefSeq" id="WP_379319472.1">
    <property type="nucleotide sequence ID" value="NZ_JBHTLM010000007.1"/>
</dbReference>
<evidence type="ECO:0000259" key="10">
    <source>
        <dbReference type="PROSITE" id="PS50885"/>
    </source>
</evidence>
<evidence type="ECO:0000256" key="3">
    <source>
        <dbReference type="ARBA" id="ARBA00023136"/>
    </source>
</evidence>
<accession>A0ABW3RXG1</accession>
<dbReference type="InterPro" id="IPR004089">
    <property type="entry name" value="MCPsignal_dom"/>
</dbReference>
<feature type="transmembrane region" description="Helical" evidence="8">
    <location>
        <begin position="344"/>
        <end position="367"/>
    </location>
</feature>
<dbReference type="SMART" id="SM00304">
    <property type="entry name" value="HAMP"/>
    <property type="match status" value="1"/>
</dbReference>
<dbReference type="InterPro" id="IPR003660">
    <property type="entry name" value="HAMP_dom"/>
</dbReference>
<keyword evidence="2" id="KW-1003">Cell membrane</keyword>
<dbReference type="CDD" id="cd18774">
    <property type="entry name" value="PDC2_HK_sensor"/>
    <property type="match status" value="1"/>
</dbReference>
<evidence type="ECO:0000256" key="4">
    <source>
        <dbReference type="ARBA" id="ARBA00023224"/>
    </source>
</evidence>
<dbReference type="Proteomes" id="UP001597262">
    <property type="component" value="Unassembled WGS sequence"/>
</dbReference>
<evidence type="ECO:0000256" key="6">
    <source>
        <dbReference type="PROSITE-ProRule" id="PRU00284"/>
    </source>
</evidence>
<evidence type="ECO:0000256" key="1">
    <source>
        <dbReference type="ARBA" id="ARBA00004236"/>
    </source>
</evidence>
<keyword evidence="12" id="KW-1185">Reference proteome</keyword>
<dbReference type="PROSITE" id="PS50885">
    <property type="entry name" value="HAMP"/>
    <property type="match status" value="1"/>
</dbReference>
<keyword evidence="3 8" id="KW-0472">Membrane</keyword>
<protein>
    <submittedName>
        <fullName evidence="11">Methyl-accepting chemotaxis protein</fullName>
    </submittedName>
</protein>
<evidence type="ECO:0000313" key="12">
    <source>
        <dbReference type="Proteomes" id="UP001597262"/>
    </source>
</evidence>
<dbReference type="PROSITE" id="PS50111">
    <property type="entry name" value="CHEMOTAXIS_TRANSDUC_2"/>
    <property type="match status" value="1"/>
</dbReference>
<feature type="compositionally biased region" description="Basic and acidic residues" evidence="7">
    <location>
        <begin position="1"/>
        <end position="13"/>
    </location>
</feature>
<dbReference type="Pfam" id="PF00672">
    <property type="entry name" value="HAMP"/>
    <property type="match status" value="1"/>
</dbReference>
<dbReference type="Gene3D" id="1.10.287.950">
    <property type="entry name" value="Methyl-accepting chemotaxis protein"/>
    <property type="match status" value="1"/>
</dbReference>
<feature type="region of interest" description="Disordered" evidence="7">
    <location>
        <begin position="1"/>
        <end position="33"/>
    </location>
</feature>
<dbReference type="Gene3D" id="3.30.450.20">
    <property type="entry name" value="PAS domain"/>
    <property type="match status" value="1"/>
</dbReference>
<dbReference type="EMBL" id="JBHTLM010000007">
    <property type="protein sequence ID" value="MFD1177023.1"/>
    <property type="molecule type" value="Genomic_DNA"/>
</dbReference>
<gene>
    <name evidence="11" type="ORF">ACFQ3W_12025</name>
</gene>
<sequence>MSLVPKNEDQSTKDKKKRKKKEERAELPKKDKKAFAADWKGKALSLVDKLPKQFNPSKSVGIRLFLIFFIAIMFFVLTIGILSYQMAKGTIQDNAESANLQTIVQTSQKLDVVLQRYEESLQQMFLDDEMQRAIMDASLSNITDYERFTATNKMRTRLNSLTFSTKGITAVYMISTDKIVDDVSSGSADNDFLEKVRDESWFAEMSKASKTMWLNPVENKSGSSIFRLVRSVQSVNSMKRFILIADINTDILNGYLKEVKLGENSKIQMVDNDNKVVGSSVAGEQGKATEFNLSKAGTKASGSLRIDDADGDVVLAVFNTQQTSGWKLLGTVATSELTSSAKSILLVTYLSLIVVALIAIGLGIWMVRMIAHPLAKLKNLMEEGSKGNLNVRLKLKNKDEIGQLTESFNEMMENITELVKQTNSSAQDVLDTATELTQASNKTAISAKEIAVATEEIANGATSLATEAERGNELTENISKQMDHVIHTNKEMEVSARQVEQSSQKGTEYLSGLLEKTHTTVEMVNALTEKVDSLKSSTSSVLKVLDVMQNITQQTNILSLNATIEAARAGAAGRGFMVVADEIRQLADQSRQSITMVGEITDNIQKEMNETVKALSEASPLFQEQIASVQETSQIFVSVQEQMEGFVQHLDSVTSSIDQLSQSQSVLSEAMSNVSAVAQESSATSEEVASLSSEQQTVGDHLVELSNKLENVSTGLKESLSKFTV</sequence>
<comment type="caution">
    <text evidence="11">The sequence shown here is derived from an EMBL/GenBank/DDBJ whole genome shotgun (WGS) entry which is preliminary data.</text>
</comment>
<feature type="domain" description="Methyl-accepting transducer" evidence="9">
    <location>
        <begin position="439"/>
        <end position="689"/>
    </location>
</feature>
<keyword evidence="4 6" id="KW-0807">Transducer</keyword>
<evidence type="ECO:0000259" key="9">
    <source>
        <dbReference type="PROSITE" id="PS50111"/>
    </source>
</evidence>
<dbReference type="Pfam" id="PF00015">
    <property type="entry name" value="MCPsignal"/>
    <property type="match status" value="1"/>
</dbReference>
<comment type="subcellular location">
    <subcellularLocation>
        <location evidence="1">Cell membrane</location>
    </subcellularLocation>
</comment>
<comment type="similarity">
    <text evidence="5">Belongs to the methyl-accepting chemotaxis (MCP) protein family.</text>
</comment>
<feature type="compositionally biased region" description="Basic and acidic residues" evidence="7">
    <location>
        <begin position="22"/>
        <end position="33"/>
    </location>
</feature>
<keyword evidence="8" id="KW-1133">Transmembrane helix</keyword>
<name>A0ABW3RXG1_9BACL</name>
<keyword evidence="8" id="KW-0812">Transmembrane</keyword>
<dbReference type="PANTHER" id="PTHR32089">
    <property type="entry name" value="METHYL-ACCEPTING CHEMOTAXIS PROTEIN MCPB"/>
    <property type="match status" value="1"/>
</dbReference>
<reference evidence="12" key="1">
    <citation type="journal article" date="2019" name="Int. J. Syst. Evol. Microbiol.">
        <title>The Global Catalogue of Microorganisms (GCM) 10K type strain sequencing project: providing services to taxonomists for standard genome sequencing and annotation.</title>
        <authorList>
            <consortium name="The Broad Institute Genomics Platform"/>
            <consortium name="The Broad Institute Genome Sequencing Center for Infectious Disease"/>
            <person name="Wu L."/>
            <person name="Ma J."/>
        </authorList>
    </citation>
    <scope>NUCLEOTIDE SEQUENCE [LARGE SCALE GENOMIC DNA]</scope>
    <source>
        <strain evidence="12">CCUG 59189</strain>
    </source>
</reference>
<evidence type="ECO:0000256" key="7">
    <source>
        <dbReference type="SAM" id="MobiDB-lite"/>
    </source>
</evidence>
<dbReference type="CDD" id="cd06225">
    <property type="entry name" value="HAMP"/>
    <property type="match status" value="1"/>
</dbReference>
<organism evidence="11 12">
    <name type="scientific">Paenibacillus puldeungensis</name>
    <dbReference type="NCBI Taxonomy" id="696536"/>
    <lineage>
        <taxon>Bacteria</taxon>
        <taxon>Bacillati</taxon>
        <taxon>Bacillota</taxon>
        <taxon>Bacilli</taxon>
        <taxon>Bacillales</taxon>
        <taxon>Paenibacillaceae</taxon>
        <taxon>Paenibacillus</taxon>
    </lineage>
</organism>
<proteinExistence type="inferred from homology"/>
<evidence type="ECO:0000256" key="8">
    <source>
        <dbReference type="SAM" id="Phobius"/>
    </source>
</evidence>